<keyword evidence="2" id="KW-0732">Signal</keyword>
<feature type="compositionally biased region" description="Low complexity" evidence="1">
    <location>
        <begin position="45"/>
        <end position="65"/>
    </location>
</feature>
<organism evidence="3 4">
    <name type="scientific">Piptocephalis cylindrospora</name>
    <dbReference type="NCBI Taxonomy" id="1907219"/>
    <lineage>
        <taxon>Eukaryota</taxon>
        <taxon>Fungi</taxon>
        <taxon>Fungi incertae sedis</taxon>
        <taxon>Zoopagomycota</taxon>
        <taxon>Zoopagomycotina</taxon>
        <taxon>Zoopagomycetes</taxon>
        <taxon>Zoopagales</taxon>
        <taxon>Piptocephalidaceae</taxon>
        <taxon>Piptocephalis</taxon>
    </lineage>
</organism>
<protein>
    <submittedName>
        <fullName evidence="3">Uncharacterized protein</fullName>
    </submittedName>
</protein>
<dbReference type="Proteomes" id="UP000267251">
    <property type="component" value="Unassembled WGS sequence"/>
</dbReference>
<dbReference type="EMBL" id="KZ987978">
    <property type="protein sequence ID" value="RKP13623.1"/>
    <property type="molecule type" value="Genomic_DNA"/>
</dbReference>
<reference evidence="4" key="1">
    <citation type="journal article" date="2018" name="Nat. Microbiol.">
        <title>Leveraging single-cell genomics to expand the fungal tree of life.</title>
        <authorList>
            <person name="Ahrendt S.R."/>
            <person name="Quandt C.A."/>
            <person name="Ciobanu D."/>
            <person name="Clum A."/>
            <person name="Salamov A."/>
            <person name="Andreopoulos B."/>
            <person name="Cheng J.F."/>
            <person name="Woyke T."/>
            <person name="Pelin A."/>
            <person name="Henrissat B."/>
            <person name="Reynolds N.K."/>
            <person name="Benny G.L."/>
            <person name="Smith M.E."/>
            <person name="James T.Y."/>
            <person name="Grigoriev I.V."/>
        </authorList>
    </citation>
    <scope>NUCLEOTIDE SEQUENCE [LARGE SCALE GENOMIC DNA]</scope>
</reference>
<sequence>MTLGVVTCYLLANLTTTDANPILGAFSWPYQPIRDHYRTIDPLPRASSRTGTTSSQGSSGTSASQPRDPVYLHGLKKVIRNLFTAFEFPNQLIYNGFSIDRASLTQALDAYLTLHGHPVSFVTCNGYASMPFSLKAVHQEEPISLHIAHSICPLVSARSNLLDYELHVLRPQQLLLYCYTPIFSLSASGPPTPLRKLIYTTYPHLLVKPHVTQGRSFPIHVDGPSTLSDSYHKSFLPDMSILEGRWAQVFNEPELYEAFQISPSEHQSIIKLAQSFKGTNIGNGLILSMGSANREMQQVIKLDFSKSHTSSRNKKNEHTLLKQQADHFMDRQSALIRLLKRIIRDEDGIRSPKGSSRASSNSRQVDKSITRRMGFITAFIDRSFSRVSELFDMHADAQGRKDVFHPISALYPSFQSTNLSLWIILLWSLRDLVPRSSSSSEECMAIYRRATDVVCNHESIHVKECKSAIAAALKNYDTPHKLAPDHSTFHPFASQPMLPS</sequence>
<evidence type="ECO:0000256" key="2">
    <source>
        <dbReference type="SAM" id="SignalP"/>
    </source>
</evidence>
<name>A0A4P9Y457_9FUNG</name>
<evidence type="ECO:0000313" key="4">
    <source>
        <dbReference type="Proteomes" id="UP000267251"/>
    </source>
</evidence>
<feature type="chain" id="PRO_5020931937" evidence="2">
    <location>
        <begin position="20"/>
        <end position="500"/>
    </location>
</feature>
<feature type="region of interest" description="Disordered" evidence="1">
    <location>
        <begin position="41"/>
        <end position="68"/>
    </location>
</feature>
<dbReference type="AlphaFoldDB" id="A0A4P9Y457"/>
<accession>A0A4P9Y457</accession>
<proteinExistence type="predicted"/>
<evidence type="ECO:0000313" key="3">
    <source>
        <dbReference type="EMBL" id="RKP13623.1"/>
    </source>
</evidence>
<evidence type="ECO:0000256" key="1">
    <source>
        <dbReference type="SAM" id="MobiDB-lite"/>
    </source>
</evidence>
<keyword evidence="4" id="KW-1185">Reference proteome</keyword>
<gene>
    <name evidence="3" type="ORF">BJ684DRAFT_15998</name>
</gene>
<feature type="signal peptide" evidence="2">
    <location>
        <begin position="1"/>
        <end position="19"/>
    </location>
</feature>